<feature type="repeat" description="WD" evidence="1">
    <location>
        <begin position="339"/>
        <end position="380"/>
    </location>
</feature>
<dbReference type="SUPFAM" id="SSF50978">
    <property type="entry name" value="WD40 repeat-like"/>
    <property type="match status" value="1"/>
</dbReference>
<dbReference type="InterPro" id="IPR001680">
    <property type="entry name" value="WD40_rpt"/>
</dbReference>
<reference evidence="3 4" key="1">
    <citation type="submission" date="2020-04" db="EMBL/GenBank/DDBJ databases">
        <title>Perkinsus chesapeaki whole genome sequence.</title>
        <authorList>
            <person name="Bogema D.R."/>
        </authorList>
    </citation>
    <scope>NUCLEOTIDE SEQUENCE [LARGE SCALE GENOMIC DNA]</scope>
    <source>
        <strain evidence="3">ATCC PRA-425</strain>
    </source>
</reference>
<evidence type="ECO:0000256" key="2">
    <source>
        <dbReference type="SAM" id="MobiDB-lite"/>
    </source>
</evidence>
<dbReference type="PROSITE" id="PS50082">
    <property type="entry name" value="WD_REPEATS_2"/>
    <property type="match status" value="1"/>
</dbReference>
<feature type="region of interest" description="Disordered" evidence="2">
    <location>
        <begin position="1"/>
        <end position="54"/>
    </location>
</feature>
<proteinExistence type="predicted"/>
<feature type="compositionally biased region" description="Polar residues" evidence="2">
    <location>
        <begin position="1069"/>
        <end position="1085"/>
    </location>
</feature>
<feature type="compositionally biased region" description="Basic and acidic residues" evidence="2">
    <location>
        <begin position="898"/>
        <end position="907"/>
    </location>
</feature>
<feature type="compositionally biased region" description="Low complexity" evidence="2">
    <location>
        <begin position="35"/>
        <end position="47"/>
    </location>
</feature>
<feature type="compositionally biased region" description="Low complexity" evidence="2">
    <location>
        <begin position="908"/>
        <end position="923"/>
    </location>
</feature>
<organism evidence="3 4">
    <name type="scientific">Perkinsus chesapeaki</name>
    <name type="common">Clam parasite</name>
    <name type="synonym">Perkinsus andrewsi</name>
    <dbReference type="NCBI Taxonomy" id="330153"/>
    <lineage>
        <taxon>Eukaryota</taxon>
        <taxon>Sar</taxon>
        <taxon>Alveolata</taxon>
        <taxon>Perkinsozoa</taxon>
        <taxon>Perkinsea</taxon>
        <taxon>Perkinsida</taxon>
        <taxon>Perkinsidae</taxon>
        <taxon>Perkinsus</taxon>
    </lineage>
</organism>
<feature type="compositionally biased region" description="Basic and acidic residues" evidence="2">
    <location>
        <begin position="797"/>
        <end position="808"/>
    </location>
</feature>
<feature type="region of interest" description="Disordered" evidence="2">
    <location>
        <begin position="768"/>
        <end position="837"/>
    </location>
</feature>
<feature type="compositionally biased region" description="Acidic residues" evidence="2">
    <location>
        <begin position="817"/>
        <end position="828"/>
    </location>
</feature>
<comment type="caution">
    <text evidence="3">The sequence shown here is derived from an EMBL/GenBank/DDBJ whole genome shotgun (WGS) entry which is preliminary data.</text>
</comment>
<dbReference type="OrthoDB" id="419300at2759"/>
<gene>
    <name evidence="3" type="ORF">FOL47_010139</name>
</gene>
<evidence type="ECO:0000313" key="3">
    <source>
        <dbReference type="EMBL" id="KAF4673759.1"/>
    </source>
</evidence>
<feature type="region of interest" description="Disordered" evidence="2">
    <location>
        <begin position="988"/>
        <end position="1019"/>
    </location>
</feature>
<keyword evidence="1" id="KW-0853">WD repeat</keyword>
<name>A0A7J6MQ86_PERCH</name>
<sequence length="1199" mass="131119">MSSARTDTDRPDGEPLELRAPPEQLEINGDRDGRGSSSSSTTPPRTGEPLQGASEGLLRYPGFKALTSGTARQVVYTDLGDPITSLHIGEWGLAAGTMLGKVWYYSLELDERIPLAGFSDDAVKAIYVRDPYTDARRRDAEVDDFIGGSSNSEEADIENALGSNTDDFAIDELRPTAPIVYATVGDSCAKIFDTADPSEQSIFKFERRSSASVKYVVQRQDKVAIVFPGMTTFIDLVTENQNMTPFRLQGTDDDVTMACPTDMRNLILLLVEHYDTKPPCFKVVDLEHDQQVLDYAQLPSRGRLCHFIRILGPRHLVLVADGCKLCIYNFIDKKTEHVLKEHRSDIVSIDTTFSDEQFVSVDTQGEVRLWNAIDGKLLGRGRLPSACDFSLGFPYYVSYCPRTGIVAQSCDSGVFRASHKLVMSKDSGARMGRWFRERIYWPRTSIGSVAEEGHVHGVGGYARRGSRTGEPEDEEMVRLQYPTSHSNLSSLNLGDAPSWCLEGSPTQGEEILEDAQTDPTTGRSISDRRAAENGEAYCERAMRAALGRSSNLAPASPYMPQRSVSPLPSSPATAVSPSRVIVRRVIRHVSPLNVVRNSSIGAPSEQQPVVYRMMATDVEPERFQYTQSAAAAAADRVRSQSPSGRIVNLREAPPLQSTSISHASVHSRLRSPERTRNCYDEYTAESLGSLARGAEFISAPAKSTVAMERPEGSAMGTGSSVDRTAYAYTNPVIAETSQEEEGENSCPFSTLKNSVLVALPRGKSCCVDHQTQTTGKPPRAQSVTRLIGSRGALPRSNGERDDGDRESVDDAVGALHDDDDEGEPEIVEELPSTRQASPKFLERRVRINISAASSVSNTLGSLSSSEPSALSAVECGGDPIGPNRTSAVTTETQTDDLEAFKSRKEQAPSRSPPARSGPGVPVPAYTPGRNEYKATESVTSGHRTPLYATPWWGERTQELREKEARLELYLAESARRRDALMDSIKKRHASASSHQRNATAARELDFGGRGVRGTTHEELTGHSRMVSAFVGEIPSSGLQCEAGDAYQRSISAPRSMRRPVDTSARAGQGRQNVDPNVGADNQYSNGRGRPESKRSATRSPVEDSGPSGGVYVAEGLPRQSAKRRRSSWHGDRHRTVFGDPSPLSPHGSYARTILRTSRFLEDRRERLGNEEWKALAEKLRQKSENYVVSCPRSSGACGR</sequence>
<feature type="compositionally biased region" description="Polar residues" evidence="2">
    <location>
        <begin position="883"/>
        <end position="892"/>
    </location>
</feature>
<dbReference type="Proteomes" id="UP000591131">
    <property type="component" value="Unassembled WGS sequence"/>
</dbReference>
<feature type="region of interest" description="Disordered" evidence="2">
    <location>
        <begin position="855"/>
        <end position="940"/>
    </location>
</feature>
<evidence type="ECO:0000256" key="1">
    <source>
        <dbReference type="PROSITE-ProRule" id="PRU00221"/>
    </source>
</evidence>
<dbReference type="InterPro" id="IPR036322">
    <property type="entry name" value="WD40_repeat_dom_sf"/>
</dbReference>
<dbReference type="AlphaFoldDB" id="A0A7J6MQ86"/>
<dbReference type="EMBL" id="JAAPAO010000076">
    <property type="protein sequence ID" value="KAF4673759.1"/>
    <property type="molecule type" value="Genomic_DNA"/>
</dbReference>
<keyword evidence="4" id="KW-1185">Reference proteome</keyword>
<feature type="compositionally biased region" description="Low complexity" evidence="2">
    <location>
        <begin position="855"/>
        <end position="872"/>
    </location>
</feature>
<evidence type="ECO:0000313" key="4">
    <source>
        <dbReference type="Proteomes" id="UP000591131"/>
    </source>
</evidence>
<protein>
    <submittedName>
        <fullName evidence="3">Uncharacterized protein</fullName>
    </submittedName>
</protein>
<accession>A0A7J6MQ86</accession>
<dbReference type="InterPro" id="IPR015943">
    <property type="entry name" value="WD40/YVTN_repeat-like_dom_sf"/>
</dbReference>
<feature type="compositionally biased region" description="Basic and acidic residues" evidence="2">
    <location>
        <begin position="1"/>
        <end position="17"/>
    </location>
</feature>
<feature type="region of interest" description="Disordered" evidence="2">
    <location>
        <begin position="1049"/>
        <end position="1144"/>
    </location>
</feature>
<dbReference type="Gene3D" id="2.130.10.10">
    <property type="entry name" value="YVTN repeat-like/Quinoprotein amine dehydrogenase"/>
    <property type="match status" value="1"/>
</dbReference>